<keyword evidence="2" id="KW-0238">DNA-binding</keyword>
<organism evidence="5 6">
    <name type="scientific">Anaerotalea alkaliphila</name>
    <dbReference type="NCBI Taxonomy" id="2662126"/>
    <lineage>
        <taxon>Bacteria</taxon>
        <taxon>Bacillati</taxon>
        <taxon>Bacillota</taxon>
        <taxon>Clostridia</taxon>
        <taxon>Eubacteriales</taxon>
        <taxon>Anaerotalea</taxon>
    </lineage>
</organism>
<dbReference type="SUPFAM" id="SSF46689">
    <property type="entry name" value="Homeodomain-like"/>
    <property type="match status" value="2"/>
</dbReference>
<dbReference type="PANTHER" id="PTHR43280:SF2">
    <property type="entry name" value="HTH-TYPE TRANSCRIPTIONAL REGULATOR EXSA"/>
    <property type="match status" value="1"/>
</dbReference>
<protein>
    <submittedName>
        <fullName evidence="5">AraC family transcriptional regulator</fullName>
    </submittedName>
</protein>
<feature type="domain" description="HTH araC/xylS-type" evidence="4">
    <location>
        <begin position="136"/>
        <end position="234"/>
    </location>
</feature>
<evidence type="ECO:0000313" key="6">
    <source>
        <dbReference type="Proteomes" id="UP000461585"/>
    </source>
</evidence>
<keyword evidence="3" id="KW-0804">Transcription</keyword>
<evidence type="ECO:0000256" key="3">
    <source>
        <dbReference type="ARBA" id="ARBA00023163"/>
    </source>
</evidence>
<evidence type="ECO:0000256" key="2">
    <source>
        <dbReference type="ARBA" id="ARBA00023125"/>
    </source>
</evidence>
<name>A0A7X5HX41_9FIRM</name>
<accession>A0A7X5HX41</accession>
<keyword evidence="6" id="KW-1185">Reference proteome</keyword>
<dbReference type="GO" id="GO:0043565">
    <property type="term" value="F:sequence-specific DNA binding"/>
    <property type="evidence" value="ECO:0007669"/>
    <property type="project" value="InterPro"/>
</dbReference>
<dbReference type="InterPro" id="IPR009057">
    <property type="entry name" value="Homeodomain-like_sf"/>
</dbReference>
<dbReference type="EMBL" id="JAAEEH010000032">
    <property type="protein sequence ID" value="NDL68245.1"/>
    <property type="molecule type" value="Genomic_DNA"/>
</dbReference>
<comment type="caution">
    <text evidence="5">The sequence shown here is derived from an EMBL/GenBank/DDBJ whole genome shotgun (WGS) entry which is preliminary data.</text>
</comment>
<gene>
    <name evidence="5" type="ORF">GXN74_10875</name>
</gene>
<dbReference type="Proteomes" id="UP000461585">
    <property type="component" value="Unassembled WGS sequence"/>
</dbReference>
<evidence type="ECO:0000259" key="4">
    <source>
        <dbReference type="PROSITE" id="PS01124"/>
    </source>
</evidence>
<evidence type="ECO:0000256" key="1">
    <source>
        <dbReference type="ARBA" id="ARBA00023015"/>
    </source>
</evidence>
<dbReference type="AlphaFoldDB" id="A0A7X5HX41"/>
<dbReference type="PROSITE" id="PS00041">
    <property type="entry name" value="HTH_ARAC_FAMILY_1"/>
    <property type="match status" value="1"/>
</dbReference>
<dbReference type="SMART" id="SM00342">
    <property type="entry name" value="HTH_ARAC"/>
    <property type="match status" value="1"/>
</dbReference>
<dbReference type="PROSITE" id="PS01124">
    <property type="entry name" value="HTH_ARAC_FAMILY_2"/>
    <property type="match status" value="1"/>
</dbReference>
<reference evidence="5 6" key="1">
    <citation type="submission" date="2020-01" db="EMBL/GenBank/DDBJ databases">
        <title>Anaeroalcalibacter tamaniensis gen. nov., sp. nov., moderately halophilic strictly anaerobic fermenter bacterium from mud volcano of Taman peninsula.</title>
        <authorList>
            <person name="Frolova A."/>
            <person name="Merkel A.Y."/>
            <person name="Slobodkin A.I."/>
        </authorList>
    </citation>
    <scope>NUCLEOTIDE SEQUENCE [LARGE SCALE GENOMIC DNA]</scope>
    <source>
        <strain evidence="5 6">F-3ap</strain>
    </source>
</reference>
<dbReference type="InterPro" id="IPR018062">
    <property type="entry name" value="HTH_AraC-typ_CS"/>
</dbReference>
<dbReference type="InterPro" id="IPR018060">
    <property type="entry name" value="HTH_AraC"/>
</dbReference>
<dbReference type="GO" id="GO:0003700">
    <property type="term" value="F:DNA-binding transcription factor activity"/>
    <property type="evidence" value="ECO:0007669"/>
    <property type="project" value="InterPro"/>
</dbReference>
<proteinExistence type="predicted"/>
<dbReference type="PANTHER" id="PTHR43280">
    <property type="entry name" value="ARAC-FAMILY TRANSCRIPTIONAL REGULATOR"/>
    <property type="match status" value="1"/>
</dbReference>
<evidence type="ECO:0000313" key="5">
    <source>
        <dbReference type="EMBL" id="NDL68245.1"/>
    </source>
</evidence>
<dbReference type="Gene3D" id="1.10.10.60">
    <property type="entry name" value="Homeodomain-like"/>
    <property type="match status" value="2"/>
</dbReference>
<dbReference type="RefSeq" id="WP_162370969.1">
    <property type="nucleotide sequence ID" value="NZ_JAAEEH010000032.1"/>
</dbReference>
<dbReference type="Pfam" id="PF12833">
    <property type="entry name" value="HTH_18"/>
    <property type="match status" value="1"/>
</dbReference>
<keyword evidence="1" id="KW-0805">Transcription regulation</keyword>
<sequence length="246" mass="28351">MNNALIMEKMKNMEGYFMHPSYTLEKKLLSEIRMGFLEEAHRTLDLINSTERAHLSKDPLRSLKNSLIISCALFARAAIEANVQPEDVFTLSDVFILHIETTSQLEELRQFEYEMVRQYIQLVNNTEVQSYSQPITAVIKHIHNNITEPITVNELAALVSKSPDYLSKLFKKEVGQTISSYILVHKVELAKYFLEFTSMKVIDIAVLLNFCNQGYFSSTFKRFTGVSPMEHKMRKRSVETPETGQD</sequence>